<evidence type="ECO:0000256" key="2">
    <source>
        <dbReference type="ARBA" id="ARBA00023015"/>
    </source>
</evidence>
<evidence type="ECO:0000259" key="7">
    <source>
        <dbReference type="PROSITE" id="PS51032"/>
    </source>
</evidence>
<evidence type="ECO:0000256" key="6">
    <source>
        <dbReference type="SAM" id="MobiDB-lite"/>
    </source>
</evidence>
<dbReference type="InterPro" id="IPR016177">
    <property type="entry name" value="DNA-bd_dom_sf"/>
</dbReference>
<keyword evidence="4" id="KW-0804">Transcription</keyword>
<dbReference type="GO" id="GO:0003700">
    <property type="term" value="F:DNA-binding transcription factor activity"/>
    <property type="evidence" value="ECO:0007669"/>
    <property type="project" value="InterPro"/>
</dbReference>
<evidence type="ECO:0000256" key="5">
    <source>
        <dbReference type="ARBA" id="ARBA00023242"/>
    </source>
</evidence>
<keyword evidence="9" id="KW-1185">Reference proteome</keyword>
<dbReference type="OrthoDB" id="777519at2759"/>
<evidence type="ECO:0000256" key="3">
    <source>
        <dbReference type="ARBA" id="ARBA00023125"/>
    </source>
</evidence>
<dbReference type="EMBL" id="JABCRI010000001">
    <property type="protein sequence ID" value="KAF8413283.1"/>
    <property type="molecule type" value="Genomic_DNA"/>
</dbReference>
<keyword evidence="2" id="KW-0805">Transcription regulation</keyword>
<protein>
    <recommendedName>
        <fullName evidence="7">AP2/ERF domain-containing protein</fullName>
    </recommendedName>
</protein>
<dbReference type="PRINTS" id="PR00367">
    <property type="entry name" value="ETHRSPELEMNT"/>
</dbReference>
<dbReference type="InterPro" id="IPR050913">
    <property type="entry name" value="AP2/ERF_ERF"/>
</dbReference>
<name>A0A835DRW4_TETSI</name>
<evidence type="ECO:0000313" key="8">
    <source>
        <dbReference type="EMBL" id="KAF8413283.1"/>
    </source>
</evidence>
<dbReference type="GO" id="GO:0003677">
    <property type="term" value="F:DNA binding"/>
    <property type="evidence" value="ECO:0007669"/>
    <property type="project" value="UniProtKB-KW"/>
</dbReference>
<keyword evidence="5" id="KW-0539">Nucleus</keyword>
<gene>
    <name evidence="8" type="ORF">HHK36_001259</name>
</gene>
<evidence type="ECO:0000313" key="9">
    <source>
        <dbReference type="Proteomes" id="UP000655225"/>
    </source>
</evidence>
<sequence>MNGTTFSPVKYTEHRKVTKKLTRPSVSPKKVMGSRNPAMLTAAGPRVVRISVTDADATDSSSDEEGDFIDRKRVKKYINEISIDACSRDGENTNGGWRSKSVRKGRKRNAGAAESPASRPSLKLSSPNAKKFRGVRQRPWGKWAAEIRDPCRRVRVWLGTYDTAEEAAKVYDTAAIQLRGPDAMTNFATSPAKIKPENDVSTYSGYNSGEESHHLSSPTSVLRFCSPAIEEAQPQNRLQPVKESHDEASSPDSFYDSMPLDTPFLNDFFDFQTPAPVLLDNMSIPDTVFCEDLGATFLSSGDDFGSSTWQFDNYFQDIGDLFA</sequence>
<dbReference type="Proteomes" id="UP000655225">
    <property type="component" value="Unassembled WGS sequence"/>
</dbReference>
<dbReference type="FunFam" id="3.30.730.10:FF:000001">
    <property type="entry name" value="Ethylene-responsive transcription factor 2"/>
    <property type="match status" value="1"/>
</dbReference>
<dbReference type="PROSITE" id="PS51032">
    <property type="entry name" value="AP2_ERF"/>
    <property type="match status" value="1"/>
</dbReference>
<dbReference type="PANTHER" id="PTHR31194:SF218">
    <property type="entry name" value="AP2_ERF DOMAIN-CONTAINING PROTEIN"/>
    <property type="match status" value="1"/>
</dbReference>
<feature type="domain" description="AP2/ERF" evidence="7">
    <location>
        <begin position="131"/>
        <end position="188"/>
    </location>
</feature>
<dbReference type="Pfam" id="PF00847">
    <property type="entry name" value="AP2"/>
    <property type="match status" value="1"/>
</dbReference>
<dbReference type="GO" id="GO:0005634">
    <property type="term" value="C:nucleus"/>
    <property type="evidence" value="ECO:0007669"/>
    <property type="project" value="UniProtKB-SubCell"/>
</dbReference>
<evidence type="ECO:0000256" key="1">
    <source>
        <dbReference type="ARBA" id="ARBA00004123"/>
    </source>
</evidence>
<organism evidence="8 9">
    <name type="scientific">Tetracentron sinense</name>
    <name type="common">Spur-leaf</name>
    <dbReference type="NCBI Taxonomy" id="13715"/>
    <lineage>
        <taxon>Eukaryota</taxon>
        <taxon>Viridiplantae</taxon>
        <taxon>Streptophyta</taxon>
        <taxon>Embryophyta</taxon>
        <taxon>Tracheophyta</taxon>
        <taxon>Spermatophyta</taxon>
        <taxon>Magnoliopsida</taxon>
        <taxon>Trochodendrales</taxon>
        <taxon>Trochodendraceae</taxon>
        <taxon>Tetracentron</taxon>
    </lineage>
</organism>
<dbReference type="CDD" id="cd00018">
    <property type="entry name" value="AP2"/>
    <property type="match status" value="1"/>
</dbReference>
<feature type="region of interest" description="Disordered" evidence="6">
    <location>
        <begin position="233"/>
        <end position="252"/>
    </location>
</feature>
<feature type="region of interest" description="Disordered" evidence="6">
    <location>
        <begin position="1"/>
        <end position="42"/>
    </location>
</feature>
<dbReference type="AlphaFoldDB" id="A0A835DRW4"/>
<evidence type="ECO:0000256" key="4">
    <source>
        <dbReference type="ARBA" id="ARBA00023163"/>
    </source>
</evidence>
<dbReference type="InterPro" id="IPR036955">
    <property type="entry name" value="AP2/ERF_dom_sf"/>
</dbReference>
<comment type="caution">
    <text evidence="8">The sequence shown here is derived from an EMBL/GenBank/DDBJ whole genome shotgun (WGS) entry which is preliminary data.</text>
</comment>
<feature type="compositionally biased region" description="Basic residues" evidence="6">
    <location>
        <begin position="100"/>
        <end position="109"/>
    </location>
</feature>
<feature type="region of interest" description="Disordered" evidence="6">
    <location>
        <begin position="88"/>
        <end position="130"/>
    </location>
</feature>
<accession>A0A835DRW4</accession>
<dbReference type="OMA" id="MSIFDQP"/>
<keyword evidence="3" id="KW-0238">DNA-binding</keyword>
<dbReference type="Gene3D" id="3.30.730.10">
    <property type="entry name" value="AP2/ERF domain"/>
    <property type="match status" value="1"/>
</dbReference>
<comment type="subcellular location">
    <subcellularLocation>
        <location evidence="1">Nucleus</location>
    </subcellularLocation>
</comment>
<proteinExistence type="predicted"/>
<dbReference type="SUPFAM" id="SSF54171">
    <property type="entry name" value="DNA-binding domain"/>
    <property type="match status" value="1"/>
</dbReference>
<dbReference type="InterPro" id="IPR001471">
    <property type="entry name" value="AP2/ERF_dom"/>
</dbReference>
<reference evidence="8 9" key="1">
    <citation type="submission" date="2020-04" db="EMBL/GenBank/DDBJ databases">
        <title>Plant Genome Project.</title>
        <authorList>
            <person name="Zhang R.-G."/>
        </authorList>
    </citation>
    <scope>NUCLEOTIDE SEQUENCE [LARGE SCALE GENOMIC DNA]</scope>
    <source>
        <strain evidence="8">YNK0</strain>
        <tissue evidence="8">Leaf</tissue>
    </source>
</reference>
<dbReference type="SMART" id="SM00380">
    <property type="entry name" value="AP2"/>
    <property type="match status" value="1"/>
</dbReference>
<dbReference type="PANTHER" id="PTHR31194">
    <property type="entry name" value="SHN SHINE , DNA BINDING / TRANSCRIPTION FACTOR"/>
    <property type="match status" value="1"/>
</dbReference>